<proteinExistence type="predicted"/>
<reference evidence="1 2" key="1">
    <citation type="journal article" date="2018" name="Int. J. Syst. Evol. Microbiol.">
        <title>Methylomusa anaerophila gen. nov., sp. nov., an anaerobic methanol-utilizing bacterium isolated from a microbial fuel cell.</title>
        <authorList>
            <person name="Amano N."/>
            <person name="Yamamuro A."/>
            <person name="Miyahara M."/>
            <person name="Kouzuma A."/>
            <person name="Abe T."/>
            <person name="Watanabe K."/>
        </authorList>
    </citation>
    <scope>NUCLEOTIDE SEQUENCE [LARGE SCALE GENOMIC DNA]</scope>
    <source>
        <strain evidence="1 2">MMFC1</strain>
    </source>
</reference>
<organism evidence="1 2">
    <name type="scientific">Methylomusa anaerophila</name>
    <dbReference type="NCBI Taxonomy" id="1930071"/>
    <lineage>
        <taxon>Bacteria</taxon>
        <taxon>Bacillati</taxon>
        <taxon>Bacillota</taxon>
        <taxon>Negativicutes</taxon>
        <taxon>Selenomonadales</taxon>
        <taxon>Sporomusaceae</taxon>
        <taxon>Methylomusa</taxon>
    </lineage>
</organism>
<dbReference type="KEGG" id="mana:MAMMFC1_01791"/>
<accession>A0A348AJ74</accession>
<evidence type="ECO:0000313" key="2">
    <source>
        <dbReference type="Proteomes" id="UP000276437"/>
    </source>
</evidence>
<dbReference type="EMBL" id="AP018449">
    <property type="protein sequence ID" value="BBB91122.1"/>
    <property type="molecule type" value="Genomic_DNA"/>
</dbReference>
<sequence length="257" mass="29142">MAIIPTLSDERIVRELLEAIPKIDSVQTLTLEKDAVIAGRTSSHQADIYWEFAEGDIVFKTVIQVRNWNSRLDRAELFQLAASIQDISGLTIGVKFTQPVYQKDVKKIAADAGIILYEINAADQPLWEPVVDNINIDFDAEWAREEKERVGLGNELIDFRGRPGQLFLYNEAGNCIDSLQGVFDRYVIGKQKAGNRERESIIHNFGEPTFLQTNNEFIPHVKIHGVAFDIAFYDLNELQGEDMANSILDAIFSYYRS</sequence>
<dbReference type="RefSeq" id="WP_126308185.1">
    <property type="nucleotide sequence ID" value="NZ_AP018449.1"/>
</dbReference>
<protein>
    <recommendedName>
        <fullName evidence="3">Restriction endonuclease type IV Mrr domain-containing protein</fullName>
    </recommendedName>
</protein>
<evidence type="ECO:0000313" key="1">
    <source>
        <dbReference type="EMBL" id="BBB91122.1"/>
    </source>
</evidence>
<dbReference type="Proteomes" id="UP000276437">
    <property type="component" value="Chromosome"/>
</dbReference>
<name>A0A348AJ74_9FIRM</name>
<keyword evidence="2" id="KW-1185">Reference proteome</keyword>
<dbReference type="OrthoDB" id="5191874at2"/>
<dbReference type="AlphaFoldDB" id="A0A348AJ74"/>
<gene>
    <name evidence="1" type="ORF">MAMMFC1_01791</name>
</gene>
<evidence type="ECO:0008006" key="3">
    <source>
        <dbReference type="Google" id="ProtNLM"/>
    </source>
</evidence>